<dbReference type="PANTHER" id="PTHR45779:SF7">
    <property type="entry name" value="PEPTIDYLPROLYL ISOMERASE"/>
    <property type="match status" value="1"/>
</dbReference>
<dbReference type="InterPro" id="IPR044609">
    <property type="entry name" value="FKBP2/11"/>
</dbReference>
<evidence type="ECO:0000256" key="1">
    <source>
        <dbReference type="ARBA" id="ARBA00000971"/>
    </source>
</evidence>
<dbReference type="PANTHER" id="PTHR45779">
    <property type="entry name" value="PEPTIDYLPROLYL ISOMERASE"/>
    <property type="match status" value="1"/>
</dbReference>
<dbReference type="PROSITE" id="PS50059">
    <property type="entry name" value="FKBP_PPIASE"/>
    <property type="match status" value="1"/>
</dbReference>
<dbReference type="Proteomes" id="UP001198565">
    <property type="component" value="Unassembled WGS sequence"/>
</dbReference>
<evidence type="ECO:0000256" key="7">
    <source>
        <dbReference type="SAM" id="SignalP"/>
    </source>
</evidence>
<feature type="region of interest" description="Disordered" evidence="6">
    <location>
        <begin position="186"/>
        <end position="206"/>
    </location>
</feature>
<comment type="caution">
    <text evidence="9">The sequence shown here is derived from an EMBL/GenBank/DDBJ whole genome shotgun (WGS) entry which is preliminary data.</text>
</comment>
<protein>
    <recommendedName>
        <fullName evidence="2 5">peptidylprolyl isomerase</fullName>
        <ecNumber evidence="2 5">5.2.1.8</ecNumber>
    </recommendedName>
</protein>
<evidence type="ECO:0000256" key="3">
    <source>
        <dbReference type="ARBA" id="ARBA00023110"/>
    </source>
</evidence>
<gene>
    <name evidence="9" type="ORF">K7472_06070</name>
</gene>
<keyword evidence="10" id="KW-1185">Reference proteome</keyword>
<dbReference type="Gene3D" id="3.10.50.40">
    <property type="match status" value="2"/>
</dbReference>
<proteinExistence type="predicted"/>
<keyword evidence="4 5" id="KW-0413">Isomerase</keyword>
<name>A0ABS7QMN2_9ACTN</name>
<accession>A0ABS7QMN2</accession>
<sequence length="328" mass="33374">MTRTTFVRRAAAMLVAPALLLTAAACGSNSSSGSSGAVAQVTGKEGSKPAITIPKKGDPSKSTVVKTLDAGSGTTIKKGDWVRADVQAENWKNGQPIVSSWTTTSSANSPHQQLVLQTGQASQQLPEKVLDAVVGQKTGSRVLVQGTAGDLVGSGLNPQSGISASDTLVWVVDVAAAGSFDAKAEAKGTQAPSQSGLPTVQSPSQKPAVITIPKGEKAPSQLKQQVLIQGTGPVVKKGQGLIAQYTGVMWSNGKKFDSSWDHGGATGFQIGTGSVVPGWDKALVGKHVGDRVLVVIPPADGYGSQGNPQAGISGTETLVFSVDILGTV</sequence>
<keyword evidence="3 5" id="KW-0697">Rotamase</keyword>
<evidence type="ECO:0000259" key="8">
    <source>
        <dbReference type="PROSITE" id="PS50059"/>
    </source>
</evidence>
<dbReference type="EC" id="5.2.1.8" evidence="2 5"/>
<feature type="signal peptide" evidence="7">
    <location>
        <begin position="1"/>
        <end position="27"/>
    </location>
</feature>
<feature type="compositionally biased region" description="Low complexity" evidence="6">
    <location>
        <begin position="28"/>
        <end position="39"/>
    </location>
</feature>
<evidence type="ECO:0000313" key="9">
    <source>
        <dbReference type="EMBL" id="MBY8884410.1"/>
    </source>
</evidence>
<dbReference type="InterPro" id="IPR046357">
    <property type="entry name" value="PPIase_dom_sf"/>
</dbReference>
<evidence type="ECO:0000256" key="2">
    <source>
        <dbReference type="ARBA" id="ARBA00013194"/>
    </source>
</evidence>
<dbReference type="RefSeq" id="WP_222974781.1">
    <property type="nucleotide sequence ID" value="NZ_JAINVZ010000003.1"/>
</dbReference>
<dbReference type="InterPro" id="IPR001179">
    <property type="entry name" value="PPIase_FKBP_dom"/>
</dbReference>
<reference evidence="9 10" key="1">
    <citation type="submission" date="2021-08" db="EMBL/GenBank/DDBJ databases">
        <title>Streptomyces sp. PTM05 isolated from lichen.</title>
        <authorList>
            <person name="Somphong A."/>
            <person name="Phongsopitanun W."/>
            <person name="Tanasupawat S."/>
        </authorList>
    </citation>
    <scope>NUCLEOTIDE SEQUENCE [LARGE SCALE GENOMIC DNA]</scope>
    <source>
        <strain evidence="9 10">Ptm05</strain>
    </source>
</reference>
<keyword evidence="7" id="KW-0732">Signal</keyword>
<dbReference type="SUPFAM" id="SSF54534">
    <property type="entry name" value="FKBP-like"/>
    <property type="match status" value="1"/>
</dbReference>
<evidence type="ECO:0000313" key="10">
    <source>
        <dbReference type="Proteomes" id="UP001198565"/>
    </source>
</evidence>
<feature type="region of interest" description="Disordered" evidence="6">
    <location>
        <begin position="28"/>
        <end position="63"/>
    </location>
</feature>
<evidence type="ECO:0000256" key="4">
    <source>
        <dbReference type="ARBA" id="ARBA00023235"/>
    </source>
</evidence>
<feature type="chain" id="PRO_5046504635" description="peptidylprolyl isomerase" evidence="7">
    <location>
        <begin position="28"/>
        <end position="328"/>
    </location>
</feature>
<dbReference type="GO" id="GO:0016853">
    <property type="term" value="F:isomerase activity"/>
    <property type="evidence" value="ECO:0007669"/>
    <property type="project" value="UniProtKB-KW"/>
</dbReference>
<feature type="compositionally biased region" description="Polar residues" evidence="6">
    <location>
        <begin position="190"/>
        <end position="205"/>
    </location>
</feature>
<dbReference type="Pfam" id="PF00254">
    <property type="entry name" value="FKBP_C"/>
    <property type="match status" value="1"/>
</dbReference>
<dbReference type="EMBL" id="JAINVZ010000003">
    <property type="protein sequence ID" value="MBY8884410.1"/>
    <property type="molecule type" value="Genomic_DNA"/>
</dbReference>
<evidence type="ECO:0000256" key="5">
    <source>
        <dbReference type="PROSITE-ProRule" id="PRU00277"/>
    </source>
</evidence>
<dbReference type="PROSITE" id="PS51257">
    <property type="entry name" value="PROKAR_LIPOPROTEIN"/>
    <property type="match status" value="1"/>
</dbReference>
<feature type="domain" description="PPIase FKBP-type" evidence="8">
    <location>
        <begin position="238"/>
        <end position="328"/>
    </location>
</feature>
<comment type="catalytic activity">
    <reaction evidence="1 5">
        <text>[protein]-peptidylproline (omega=180) = [protein]-peptidylproline (omega=0)</text>
        <dbReference type="Rhea" id="RHEA:16237"/>
        <dbReference type="Rhea" id="RHEA-COMP:10747"/>
        <dbReference type="Rhea" id="RHEA-COMP:10748"/>
        <dbReference type="ChEBI" id="CHEBI:83833"/>
        <dbReference type="ChEBI" id="CHEBI:83834"/>
        <dbReference type="EC" id="5.2.1.8"/>
    </reaction>
</comment>
<organism evidence="9 10">
    <name type="scientific">Streptantibioticus parmotrematis</name>
    <dbReference type="NCBI Taxonomy" id="2873249"/>
    <lineage>
        <taxon>Bacteria</taxon>
        <taxon>Bacillati</taxon>
        <taxon>Actinomycetota</taxon>
        <taxon>Actinomycetes</taxon>
        <taxon>Kitasatosporales</taxon>
        <taxon>Streptomycetaceae</taxon>
        <taxon>Streptantibioticus</taxon>
    </lineage>
</organism>
<evidence type="ECO:0000256" key="6">
    <source>
        <dbReference type="SAM" id="MobiDB-lite"/>
    </source>
</evidence>